<keyword evidence="3 7" id="KW-0328">Glycosyltransferase</keyword>
<dbReference type="UniPathway" id="UPA00074">
    <property type="reaction ID" value="UER00124"/>
</dbReference>
<dbReference type="InterPro" id="IPR000836">
    <property type="entry name" value="PRTase_dom"/>
</dbReference>
<dbReference type="Proteomes" id="UP000031184">
    <property type="component" value="Unassembled WGS sequence"/>
</dbReference>
<dbReference type="InterPro" id="IPR029057">
    <property type="entry name" value="PRTase-like"/>
</dbReference>
<dbReference type="SUPFAM" id="SSF53271">
    <property type="entry name" value="PRTase-like"/>
    <property type="match status" value="1"/>
</dbReference>
<comment type="catalytic activity">
    <reaction evidence="7 8">
        <text>5-phospho-beta-D-ribosylamine + L-glutamate + diphosphate = 5-phospho-alpha-D-ribose 1-diphosphate + L-glutamine + H2O</text>
        <dbReference type="Rhea" id="RHEA:14905"/>
        <dbReference type="ChEBI" id="CHEBI:15377"/>
        <dbReference type="ChEBI" id="CHEBI:29985"/>
        <dbReference type="ChEBI" id="CHEBI:33019"/>
        <dbReference type="ChEBI" id="CHEBI:58017"/>
        <dbReference type="ChEBI" id="CHEBI:58359"/>
        <dbReference type="ChEBI" id="CHEBI:58681"/>
        <dbReference type="EC" id="2.4.2.14"/>
    </reaction>
</comment>
<reference evidence="10 11" key="1">
    <citation type="submission" date="2013-08" db="EMBL/GenBank/DDBJ databases">
        <title>An opportunistic ruminal bacterium that causes liver abscesses in cattle.</title>
        <authorList>
            <person name="Benahmed F.H."/>
            <person name="Rasmussen M."/>
            <person name="Harbottle H."/>
            <person name="Soppet D."/>
            <person name="Nagaraja T.G."/>
            <person name="Davidson M."/>
        </authorList>
    </citation>
    <scope>NUCLEOTIDE SEQUENCE [LARGE SCALE GENOMIC DNA]</scope>
    <source>
        <strain evidence="10 11">B35</strain>
    </source>
</reference>
<keyword evidence="4 7" id="KW-0808">Transferase</keyword>
<dbReference type="Gene3D" id="3.40.50.2020">
    <property type="match status" value="1"/>
</dbReference>
<evidence type="ECO:0000256" key="3">
    <source>
        <dbReference type="ARBA" id="ARBA00022676"/>
    </source>
</evidence>
<proteinExistence type="inferred from homology"/>
<comment type="caution">
    <text evidence="10">The sequence shown here is derived from an EMBL/GenBank/DDBJ whole genome shotgun (WGS) entry which is preliminary data.</text>
</comment>
<dbReference type="GO" id="GO:0000287">
    <property type="term" value="F:magnesium ion binding"/>
    <property type="evidence" value="ECO:0007669"/>
    <property type="project" value="UniProtKB-UniRule"/>
</dbReference>
<dbReference type="GO" id="GO:0009113">
    <property type="term" value="P:purine nucleobase biosynthetic process"/>
    <property type="evidence" value="ECO:0007669"/>
    <property type="project" value="UniProtKB-UniRule"/>
</dbReference>
<comment type="caution">
    <text evidence="7">Lacks conserved residue(s) required for the propagation of feature annotation.</text>
</comment>
<dbReference type="OrthoDB" id="9801213at2"/>
<dbReference type="CDD" id="cd06223">
    <property type="entry name" value="PRTases_typeI"/>
    <property type="match status" value="1"/>
</dbReference>
<dbReference type="PIRSF" id="PIRSF000485">
    <property type="entry name" value="Amd_phspho_trans"/>
    <property type="match status" value="1"/>
</dbReference>
<dbReference type="GO" id="GO:0006189">
    <property type="term" value="P:'de novo' IMP biosynthetic process"/>
    <property type="evidence" value="ECO:0007669"/>
    <property type="project" value="UniProtKB-UniRule"/>
</dbReference>
<dbReference type="EC" id="2.4.2.14" evidence="7"/>
<dbReference type="HAMAP" id="MF_01931">
    <property type="entry name" value="PurF"/>
    <property type="match status" value="1"/>
</dbReference>
<keyword evidence="5 7" id="KW-0658">Purine biosynthesis</keyword>
<comment type="pathway">
    <text evidence="1 7 8">Purine metabolism; IMP biosynthesis via de novo pathway; N(1)-(5-phospho-D-ribosyl)glycinamide from 5-phospho-alpha-D-ribose 1-diphosphate: step 1/2.</text>
</comment>
<feature type="binding site" evidence="7 9">
    <location>
        <position position="290"/>
    </location>
    <ligand>
        <name>Mg(2+)</name>
        <dbReference type="ChEBI" id="CHEBI:18420"/>
    </ligand>
</feature>
<dbReference type="GO" id="GO:0004044">
    <property type="term" value="F:amidophosphoribosyltransferase activity"/>
    <property type="evidence" value="ECO:0007669"/>
    <property type="project" value="UniProtKB-UniRule"/>
</dbReference>
<dbReference type="PANTHER" id="PTHR11907">
    <property type="entry name" value="AMIDOPHOSPHORIBOSYLTRANSFERASE"/>
    <property type="match status" value="1"/>
</dbReference>
<sequence length="449" mass="49760">MGILAVHSKKLRNDLVGIGYYGMYALQHRGQEGAGYTICDTITENKVRQKTIKDVGLVSDVFLAEDFQKFTGNILIAHTRYGSASTGSSRNCQPIGGESSMGMISLVHNGDLENKEDLKQELIENGMLFHTAIDTEIILKYLSIYGKYGYREAVLKTVEKLKGCFALAMIINDKLIGVRDPEGLRPLCLGKIKEDMYVLASESCALDAIGAEFVRDIRAGEMVIIDNQGVESIQYQESHKKASSFEYIYFARPDSVIDGMSVYEFRHTTGRYLYEQHPVEADIVIGVPDSGVPAAIGYAEASGIPYSAGLLKNKYVGRTFIAPVQELRERAVKVKLNPIRSLIEGKSIVVVDDSIVRGTTSKKLIDILFEAGAKEVHFRSASPIVIEESYFGVNIDPDNILMGSHMTVEEIREKIGATTLEYLSLENLKKSLGNGEDFYIGCFKEDENR</sequence>
<dbReference type="InterPro" id="IPR005854">
    <property type="entry name" value="PurF"/>
</dbReference>
<accession>A0A017H723</accession>
<dbReference type="AlphaFoldDB" id="A0A017H723"/>
<dbReference type="InterPro" id="IPR017932">
    <property type="entry name" value="GATase_2_dom"/>
</dbReference>
<protein>
    <recommendedName>
        <fullName evidence="7">Amidophosphoribosyltransferase</fullName>
        <shortName evidence="7">ATase</shortName>
        <ecNumber evidence="7">2.4.2.14</ecNumber>
    </recommendedName>
    <alternativeName>
        <fullName evidence="7">Glutamine phosphoribosylpyrophosphate amidotransferase</fullName>
        <shortName evidence="7">GPATase</shortName>
    </alternativeName>
</protein>
<evidence type="ECO:0000256" key="2">
    <source>
        <dbReference type="ARBA" id="ARBA00010138"/>
    </source>
</evidence>
<evidence type="ECO:0000256" key="1">
    <source>
        <dbReference type="ARBA" id="ARBA00005209"/>
    </source>
</evidence>
<comment type="function">
    <text evidence="7">Catalyzes the formation of phosphoribosylamine from phosphoribosylpyrophosphate (PRPP) and glutamine.</text>
</comment>
<keyword evidence="7 9" id="KW-0479">Metal-binding</keyword>
<dbReference type="PROSITE" id="PS51278">
    <property type="entry name" value="GATASE_TYPE_2"/>
    <property type="match status" value="1"/>
</dbReference>
<organism evidence="10 11">
    <name type="scientific">Fusobacterium necrophorum subsp. funduliforme B35</name>
    <dbReference type="NCBI Taxonomy" id="1226633"/>
    <lineage>
        <taxon>Bacteria</taxon>
        <taxon>Fusobacteriati</taxon>
        <taxon>Fusobacteriota</taxon>
        <taxon>Fusobacteriia</taxon>
        <taxon>Fusobacteriales</taxon>
        <taxon>Fusobacteriaceae</taxon>
        <taxon>Fusobacterium</taxon>
    </lineage>
</organism>
<evidence type="ECO:0000256" key="9">
    <source>
        <dbReference type="PIRSR" id="PIRSR000485-2"/>
    </source>
</evidence>
<evidence type="ECO:0000256" key="7">
    <source>
        <dbReference type="HAMAP-Rule" id="MF_01931"/>
    </source>
</evidence>
<dbReference type="SUPFAM" id="SSF56235">
    <property type="entry name" value="N-terminal nucleophile aminohydrolases (Ntn hydrolases)"/>
    <property type="match status" value="1"/>
</dbReference>
<dbReference type="PATRIC" id="fig|1226633.4.peg.844"/>
<gene>
    <name evidence="7" type="primary">purF</name>
    <name evidence="10" type="ORF">C095_04185</name>
</gene>
<name>A0A017H723_9FUSO</name>
<feature type="binding site" evidence="7 9">
    <location>
        <position position="353"/>
    </location>
    <ligand>
        <name>Mg(2+)</name>
        <dbReference type="ChEBI" id="CHEBI:18420"/>
    </ligand>
</feature>
<dbReference type="EMBL" id="AUZI01000012">
    <property type="protein sequence ID" value="KID49353.1"/>
    <property type="molecule type" value="Genomic_DNA"/>
</dbReference>
<dbReference type="CDD" id="cd00715">
    <property type="entry name" value="GPATase_N"/>
    <property type="match status" value="1"/>
</dbReference>
<dbReference type="RefSeq" id="WP_005959639.1">
    <property type="nucleotide sequence ID" value="NZ_AOJP01000001.1"/>
</dbReference>
<evidence type="ECO:0000256" key="6">
    <source>
        <dbReference type="ARBA" id="ARBA00022962"/>
    </source>
</evidence>
<evidence type="ECO:0000256" key="8">
    <source>
        <dbReference type="PIRNR" id="PIRNR000485"/>
    </source>
</evidence>
<dbReference type="InterPro" id="IPR035584">
    <property type="entry name" value="PurF_N"/>
</dbReference>
<keyword evidence="7 9" id="KW-0460">Magnesium</keyword>
<feature type="binding site" evidence="7 9">
    <location>
        <position position="352"/>
    </location>
    <ligand>
        <name>Mg(2+)</name>
        <dbReference type="ChEBI" id="CHEBI:18420"/>
    </ligand>
</feature>
<keyword evidence="6 7" id="KW-0315">Glutamine amidotransferase</keyword>
<evidence type="ECO:0000256" key="4">
    <source>
        <dbReference type="ARBA" id="ARBA00022679"/>
    </source>
</evidence>
<evidence type="ECO:0000313" key="11">
    <source>
        <dbReference type="Proteomes" id="UP000031184"/>
    </source>
</evidence>
<dbReference type="NCBIfam" id="TIGR01134">
    <property type="entry name" value="purF"/>
    <property type="match status" value="1"/>
</dbReference>
<evidence type="ECO:0000256" key="5">
    <source>
        <dbReference type="ARBA" id="ARBA00022755"/>
    </source>
</evidence>
<comment type="similarity">
    <text evidence="2 7 8">In the C-terminal section; belongs to the purine/pyrimidine phosphoribosyltransferase family.</text>
</comment>
<dbReference type="Pfam" id="PF13537">
    <property type="entry name" value="GATase_7"/>
    <property type="match status" value="1"/>
</dbReference>
<evidence type="ECO:0000313" key="10">
    <source>
        <dbReference type="EMBL" id="KID49353.1"/>
    </source>
</evidence>
<dbReference type="InterPro" id="IPR029055">
    <property type="entry name" value="Ntn_hydrolases_N"/>
</dbReference>
<comment type="cofactor">
    <cofactor evidence="7 9">
        <name>Mg(2+)</name>
        <dbReference type="ChEBI" id="CHEBI:18420"/>
    </cofactor>
    <text evidence="7 9">Binds 1 Mg(2+) ion per subunit.</text>
</comment>
<dbReference type="Pfam" id="PF00156">
    <property type="entry name" value="Pribosyltran"/>
    <property type="match status" value="1"/>
</dbReference>
<dbReference type="Gene3D" id="3.60.20.10">
    <property type="entry name" value="Glutamine Phosphoribosylpyrophosphate, subunit 1, domain 1"/>
    <property type="match status" value="1"/>
</dbReference>